<feature type="region of interest" description="Disordered" evidence="1">
    <location>
        <begin position="1"/>
        <end position="42"/>
    </location>
</feature>
<dbReference type="RefSeq" id="WP_250139746.1">
    <property type="nucleotide sequence ID" value="NZ_JALIQP010000002.1"/>
</dbReference>
<dbReference type="EMBL" id="JBHSFA010000002">
    <property type="protein sequence ID" value="MFC4541590.1"/>
    <property type="molecule type" value="Genomic_DNA"/>
</dbReference>
<reference evidence="4 5" key="1">
    <citation type="journal article" date="2019" name="Int. J. Syst. Evol. Microbiol.">
        <title>The Global Catalogue of Microorganisms (GCM) 10K type strain sequencing project: providing services to taxonomists for standard genome sequencing and annotation.</title>
        <authorList>
            <consortium name="The Broad Institute Genomics Platform"/>
            <consortium name="The Broad Institute Genome Sequencing Center for Infectious Disease"/>
            <person name="Wu L."/>
            <person name="Ma J."/>
        </authorList>
    </citation>
    <scope>NUCLEOTIDE SEQUENCE [LARGE SCALE GENOMIC DNA]</scope>
    <source>
        <strain evidence="4 5">WLHS5</strain>
    </source>
</reference>
<dbReference type="Proteomes" id="UP001595898">
    <property type="component" value="Unassembled WGS sequence"/>
</dbReference>
<keyword evidence="5" id="KW-1185">Reference proteome</keyword>
<feature type="compositionally biased region" description="Acidic residues" evidence="1">
    <location>
        <begin position="1"/>
        <end position="19"/>
    </location>
</feature>
<feature type="domain" description="PD-(D/E)XK nuclease-like" evidence="2">
    <location>
        <begin position="135"/>
        <end position="263"/>
    </location>
</feature>
<accession>A0ABD5PLX0</accession>
<evidence type="ECO:0000259" key="3">
    <source>
        <dbReference type="Pfam" id="PF26297"/>
    </source>
</evidence>
<evidence type="ECO:0000313" key="5">
    <source>
        <dbReference type="Proteomes" id="UP001595898"/>
    </source>
</evidence>
<organism evidence="4 5">
    <name type="scientific">Halosolutus amylolyticus</name>
    <dbReference type="NCBI Taxonomy" id="2932267"/>
    <lineage>
        <taxon>Archaea</taxon>
        <taxon>Methanobacteriati</taxon>
        <taxon>Methanobacteriota</taxon>
        <taxon>Stenosarchaea group</taxon>
        <taxon>Halobacteria</taxon>
        <taxon>Halobacteriales</taxon>
        <taxon>Natrialbaceae</taxon>
        <taxon>Halosolutus</taxon>
    </lineage>
</organism>
<dbReference type="AlphaFoldDB" id="A0ABD5PLX0"/>
<feature type="compositionally biased region" description="Basic and acidic residues" evidence="1">
    <location>
        <begin position="26"/>
        <end position="39"/>
    </location>
</feature>
<comment type="caution">
    <text evidence="4">The sequence shown here is derived from an EMBL/GenBank/DDBJ whole genome shotgun (WGS) entry which is preliminary data.</text>
</comment>
<name>A0ABD5PLX0_9EURY</name>
<proteinExistence type="predicted"/>
<evidence type="ECO:0000313" key="4">
    <source>
        <dbReference type="EMBL" id="MFC4541590.1"/>
    </source>
</evidence>
<dbReference type="InterPro" id="IPR058394">
    <property type="entry name" value="DUF8081"/>
</dbReference>
<dbReference type="Pfam" id="PF26297">
    <property type="entry name" value="DUF8081"/>
    <property type="match status" value="1"/>
</dbReference>
<protein>
    <submittedName>
        <fullName evidence="4">Uncharacterized protein</fullName>
    </submittedName>
</protein>
<evidence type="ECO:0000259" key="2">
    <source>
        <dbReference type="Pfam" id="PF26295"/>
    </source>
</evidence>
<feature type="domain" description="DUF8081" evidence="3">
    <location>
        <begin position="43"/>
        <end position="110"/>
    </location>
</feature>
<evidence type="ECO:0000256" key="1">
    <source>
        <dbReference type="SAM" id="MobiDB-lite"/>
    </source>
</evidence>
<dbReference type="Pfam" id="PF26295">
    <property type="entry name" value="PDDEXK_17"/>
    <property type="match status" value="1"/>
</dbReference>
<gene>
    <name evidence="4" type="ORF">ACFO5R_06585</name>
</gene>
<dbReference type="InterPro" id="IPR059118">
    <property type="entry name" value="PDDEXK_dom_halobact"/>
</dbReference>
<sequence length="265" mass="29186">MPGDDDQTNLFQFDDEEPIEASGRQADGRTERASSDRSSQDPFVLELKTSACERNAAVGAIAAEEGRRLEFGSRQEAAAFADEMTTDGGVRVRLQAVAPQDETRADAYLIPRPVRYRDEPIDPDATTWAFQPGANQYGAIGQALVTTPRTNPPALSYFVRRDLGIDGADLTVRLRDPDAVTMRLADGTKARWDPDAVAEARRESTGATLRTYVVEIKTGDASFEREQRAIMERKATAPNVSVLQVRVEVDDLPDEYGVRIREVAP</sequence>